<dbReference type="AlphaFoldDB" id="A0A1Y4L7R9"/>
<dbReference type="SMART" id="SM00530">
    <property type="entry name" value="HTH_XRE"/>
    <property type="match status" value="1"/>
</dbReference>
<reference evidence="3" key="1">
    <citation type="submission" date="2017-04" db="EMBL/GenBank/DDBJ databases">
        <title>Function of individual gut microbiota members based on whole genome sequencing of pure cultures obtained from chicken caecum.</title>
        <authorList>
            <person name="Medvecky M."/>
            <person name="Cejkova D."/>
            <person name="Polansky O."/>
            <person name="Karasova D."/>
            <person name="Kubasova T."/>
            <person name="Cizek A."/>
            <person name="Rychlik I."/>
        </authorList>
    </citation>
    <scope>NUCLEOTIDE SEQUENCE [LARGE SCALE GENOMIC DNA]</scope>
    <source>
        <strain evidence="3">An180</strain>
    </source>
</reference>
<dbReference type="EMBL" id="NFKK01000007">
    <property type="protein sequence ID" value="OUP52788.1"/>
    <property type="molecule type" value="Genomic_DNA"/>
</dbReference>
<feature type="domain" description="HTH cro/C1-type" evidence="1">
    <location>
        <begin position="7"/>
        <end position="62"/>
    </location>
</feature>
<dbReference type="InterPro" id="IPR001387">
    <property type="entry name" value="Cro/C1-type_HTH"/>
</dbReference>
<protein>
    <recommendedName>
        <fullName evidence="1">HTH cro/C1-type domain-containing protein</fullName>
    </recommendedName>
</protein>
<dbReference type="PROSITE" id="PS50943">
    <property type="entry name" value="HTH_CROC1"/>
    <property type="match status" value="1"/>
</dbReference>
<dbReference type="InterPro" id="IPR010982">
    <property type="entry name" value="Lambda_DNA-bd_dom_sf"/>
</dbReference>
<evidence type="ECO:0000259" key="1">
    <source>
        <dbReference type="PROSITE" id="PS50943"/>
    </source>
</evidence>
<accession>A0A1Y4L7R9</accession>
<dbReference type="Proteomes" id="UP000195897">
    <property type="component" value="Unassembled WGS sequence"/>
</dbReference>
<proteinExistence type="predicted"/>
<dbReference type="SUPFAM" id="SSF47413">
    <property type="entry name" value="lambda repressor-like DNA-binding domains"/>
    <property type="match status" value="1"/>
</dbReference>
<sequence>MLLTEKLEILMKEQRLNKRLLAHESGIPYTTITSLFSKGYENAKLSTLKGLANFFGVTLDSLCRDELDELVYKPIEDQANHVSPQERALLSNFHDLNEQGQEKVCEYAADLSASGKYKKCSEPELAENA</sequence>
<organism evidence="2 3">
    <name type="scientific">Butyricicoccus pullicaecorum</name>
    <dbReference type="NCBI Taxonomy" id="501571"/>
    <lineage>
        <taxon>Bacteria</taxon>
        <taxon>Bacillati</taxon>
        <taxon>Bacillota</taxon>
        <taxon>Clostridia</taxon>
        <taxon>Eubacteriales</taxon>
        <taxon>Butyricicoccaceae</taxon>
        <taxon>Butyricicoccus</taxon>
    </lineage>
</organism>
<comment type="caution">
    <text evidence="2">The sequence shown here is derived from an EMBL/GenBank/DDBJ whole genome shotgun (WGS) entry which is preliminary data.</text>
</comment>
<dbReference type="RefSeq" id="WP_087372483.1">
    <property type="nucleotide sequence ID" value="NZ_NFKK01000007.1"/>
</dbReference>
<name>A0A1Y4L7R9_9FIRM</name>
<evidence type="ECO:0000313" key="2">
    <source>
        <dbReference type="EMBL" id="OUP52788.1"/>
    </source>
</evidence>
<dbReference type="GO" id="GO:0003677">
    <property type="term" value="F:DNA binding"/>
    <property type="evidence" value="ECO:0007669"/>
    <property type="project" value="InterPro"/>
</dbReference>
<dbReference type="Gene3D" id="1.10.260.40">
    <property type="entry name" value="lambda repressor-like DNA-binding domains"/>
    <property type="match status" value="1"/>
</dbReference>
<dbReference type="Pfam" id="PF13443">
    <property type="entry name" value="HTH_26"/>
    <property type="match status" value="1"/>
</dbReference>
<gene>
    <name evidence="2" type="ORF">B5F17_07335</name>
</gene>
<evidence type="ECO:0000313" key="3">
    <source>
        <dbReference type="Proteomes" id="UP000195897"/>
    </source>
</evidence>